<accession>A0A9P3LHB1</accession>
<reference evidence="2 3" key="1">
    <citation type="submission" date="2021-08" db="EMBL/GenBank/DDBJ databases">
        <title>Draft Genome Sequence of Phanerochaete sordida strain YK-624.</title>
        <authorList>
            <person name="Mori T."/>
            <person name="Dohra H."/>
            <person name="Suzuki T."/>
            <person name="Kawagishi H."/>
            <person name="Hirai H."/>
        </authorList>
    </citation>
    <scope>NUCLEOTIDE SEQUENCE [LARGE SCALE GENOMIC DNA]</scope>
    <source>
        <strain evidence="2 3">YK-624</strain>
    </source>
</reference>
<dbReference type="Proteomes" id="UP000703269">
    <property type="component" value="Unassembled WGS sequence"/>
</dbReference>
<dbReference type="AlphaFoldDB" id="A0A9P3LHB1"/>
<dbReference type="EMBL" id="BPQB01000036">
    <property type="protein sequence ID" value="GJE93942.1"/>
    <property type="molecule type" value="Genomic_DNA"/>
</dbReference>
<evidence type="ECO:0000313" key="3">
    <source>
        <dbReference type="Proteomes" id="UP000703269"/>
    </source>
</evidence>
<keyword evidence="3" id="KW-1185">Reference proteome</keyword>
<protein>
    <submittedName>
        <fullName evidence="2">Uncharacterized protein</fullName>
    </submittedName>
</protein>
<evidence type="ECO:0000256" key="1">
    <source>
        <dbReference type="SAM" id="MobiDB-lite"/>
    </source>
</evidence>
<proteinExistence type="predicted"/>
<sequence length="154" mass="17364">MPLSAPCGTIDNSRMRRRRFLGQYWRDARARSRVASACRDQARSSSESQRLAHRNRGRQRPSMCTALRRPTSPPPIFTVSLQLLAAVRRRRVGELVHHPHHGRTKIVQHARSAHALASAVYAPLAREAEIQIDHSTHQREGENSGFDAPNTPPL</sequence>
<name>A0A9P3LHB1_9APHY</name>
<gene>
    <name evidence="2" type="ORF">PsYK624_101070</name>
</gene>
<organism evidence="2 3">
    <name type="scientific">Phanerochaete sordida</name>
    <dbReference type="NCBI Taxonomy" id="48140"/>
    <lineage>
        <taxon>Eukaryota</taxon>
        <taxon>Fungi</taxon>
        <taxon>Dikarya</taxon>
        <taxon>Basidiomycota</taxon>
        <taxon>Agaricomycotina</taxon>
        <taxon>Agaricomycetes</taxon>
        <taxon>Polyporales</taxon>
        <taxon>Phanerochaetaceae</taxon>
        <taxon>Phanerochaete</taxon>
    </lineage>
</organism>
<feature type="region of interest" description="Disordered" evidence="1">
    <location>
        <begin position="36"/>
        <end position="72"/>
    </location>
</feature>
<comment type="caution">
    <text evidence="2">The sequence shown here is derived from an EMBL/GenBank/DDBJ whole genome shotgun (WGS) entry which is preliminary data.</text>
</comment>
<evidence type="ECO:0000313" key="2">
    <source>
        <dbReference type="EMBL" id="GJE93942.1"/>
    </source>
</evidence>